<proteinExistence type="predicted"/>
<protein>
    <submittedName>
        <fullName evidence="1">Uncharacterized protein</fullName>
    </submittedName>
</protein>
<reference evidence="1" key="1">
    <citation type="journal article" date="2020" name="Stud. Mycol.">
        <title>101 Dothideomycetes genomes: a test case for predicting lifestyles and emergence of pathogens.</title>
        <authorList>
            <person name="Haridas S."/>
            <person name="Albert R."/>
            <person name="Binder M."/>
            <person name="Bloem J."/>
            <person name="Labutti K."/>
            <person name="Salamov A."/>
            <person name="Andreopoulos B."/>
            <person name="Baker S."/>
            <person name="Barry K."/>
            <person name="Bills G."/>
            <person name="Bluhm B."/>
            <person name="Cannon C."/>
            <person name="Castanera R."/>
            <person name="Culley D."/>
            <person name="Daum C."/>
            <person name="Ezra D."/>
            <person name="Gonzalez J."/>
            <person name="Henrissat B."/>
            <person name="Kuo A."/>
            <person name="Liang C."/>
            <person name="Lipzen A."/>
            <person name="Lutzoni F."/>
            <person name="Magnuson J."/>
            <person name="Mondo S."/>
            <person name="Nolan M."/>
            <person name="Ohm R."/>
            <person name="Pangilinan J."/>
            <person name="Park H.-J."/>
            <person name="Ramirez L."/>
            <person name="Alfaro M."/>
            <person name="Sun H."/>
            <person name="Tritt A."/>
            <person name="Yoshinaga Y."/>
            <person name="Zwiers L.-H."/>
            <person name="Turgeon B."/>
            <person name="Goodwin S."/>
            <person name="Spatafora J."/>
            <person name="Crous P."/>
            <person name="Grigoriev I."/>
        </authorList>
    </citation>
    <scope>NUCLEOTIDE SEQUENCE</scope>
    <source>
        <strain evidence="1">CBS 122681</strain>
    </source>
</reference>
<sequence>MSPYTFYDVECPVELPVRKRQVNISLNLPGGTPALSSACSCLITSAPGATTTTTTATTTSQVTKTTTVTRTVSAGS</sequence>
<name>A0A6A6T9T0_9PLEO</name>
<dbReference type="OrthoDB" id="3556996at2759"/>
<gene>
    <name evidence="1" type="ORF">K491DRAFT_691780</name>
</gene>
<keyword evidence="2" id="KW-1185">Reference proteome</keyword>
<accession>A0A6A6T9T0</accession>
<dbReference type="AlphaFoldDB" id="A0A6A6T9T0"/>
<evidence type="ECO:0000313" key="1">
    <source>
        <dbReference type="EMBL" id="KAF2656735.1"/>
    </source>
</evidence>
<dbReference type="EMBL" id="MU004333">
    <property type="protein sequence ID" value="KAF2656735.1"/>
    <property type="molecule type" value="Genomic_DNA"/>
</dbReference>
<evidence type="ECO:0000313" key="2">
    <source>
        <dbReference type="Proteomes" id="UP000799324"/>
    </source>
</evidence>
<organism evidence="1 2">
    <name type="scientific">Lophiostoma macrostomum CBS 122681</name>
    <dbReference type="NCBI Taxonomy" id="1314788"/>
    <lineage>
        <taxon>Eukaryota</taxon>
        <taxon>Fungi</taxon>
        <taxon>Dikarya</taxon>
        <taxon>Ascomycota</taxon>
        <taxon>Pezizomycotina</taxon>
        <taxon>Dothideomycetes</taxon>
        <taxon>Pleosporomycetidae</taxon>
        <taxon>Pleosporales</taxon>
        <taxon>Lophiostomataceae</taxon>
        <taxon>Lophiostoma</taxon>
    </lineage>
</organism>
<dbReference type="Proteomes" id="UP000799324">
    <property type="component" value="Unassembled WGS sequence"/>
</dbReference>